<dbReference type="AlphaFoldDB" id="A0A645HLX5"/>
<sequence>MAFAYLQSLGKLLHALRQGLQAETAGHGDDGADNAEIVAIRQHLTHKRHVDLQGACRKTLQVGKRRMPRAKIVNCKGETGIDQHCRDTPRRLGVGHHARLRDLKLDRAGRDARLACDHQRS</sequence>
<evidence type="ECO:0000313" key="1">
    <source>
        <dbReference type="EMBL" id="MPN39790.1"/>
    </source>
</evidence>
<dbReference type="EMBL" id="VSSQ01095819">
    <property type="protein sequence ID" value="MPN39790.1"/>
    <property type="molecule type" value="Genomic_DNA"/>
</dbReference>
<reference evidence="1" key="1">
    <citation type="submission" date="2019-08" db="EMBL/GenBank/DDBJ databases">
        <authorList>
            <person name="Kucharzyk K."/>
            <person name="Murdoch R.W."/>
            <person name="Higgins S."/>
            <person name="Loffler F."/>
        </authorList>
    </citation>
    <scope>NUCLEOTIDE SEQUENCE</scope>
</reference>
<name>A0A645HLX5_9ZZZZ</name>
<accession>A0A645HLX5</accession>
<proteinExistence type="predicted"/>
<organism evidence="1">
    <name type="scientific">bioreactor metagenome</name>
    <dbReference type="NCBI Taxonomy" id="1076179"/>
    <lineage>
        <taxon>unclassified sequences</taxon>
        <taxon>metagenomes</taxon>
        <taxon>ecological metagenomes</taxon>
    </lineage>
</organism>
<protein>
    <submittedName>
        <fullName evidence="1">Uncharacterized protein</fullName>
    </submittedName>
</protein>
<comment type="caution">
    <text evidence="1">The sequence shown here is derived from an EMBL/GenBank/DDBJ whole genome shotgun (WGS) entry which is preliminary data.</text>
</comment>
<gene>
    <name evidence="1" type="ORF">SDC9_187322</name>
</gene>